<dbReference type="InterPro" id="IPR039845">
    <property type="entry name" value="FAM192A"/>
</dbReference>
<evidence type="ECO:0000259" key="4">
    <source>
        <dbReference type="Pfam" id="PF10187"/>
    </source>
</evidence>
<evidence type="ECO:0000313" key="5">
    <source>
        <dbReference type="EMBL" id="KAF2855968.1"/>
    </source>
</evidence>
<dbReference type="InterPro" id="IPR019331">
    <property type="entry name" value="FAM192A/Fyv6_N"/>
</dbReference>
<feature type="region of interest" description="Disordered" evidence="3">
    <location>
        <begin position="1"/>
        <end position="22"/>
    </location>
</feature>
<feature type="compositionally biased region" description="Polar residues" evidence="3">
    <location>
        <begin position="179"/>
        <end position="191"/>
    </location>
</feature>
<feature type="domain" description="FAM192A/Fyv6 N-terminal" evidence="4">
    <location>
        <begin position="5"/>
        <end position="108"/>
    </location>
</feature>
<name>A0A6A7BP70_9PLEO</name>
<accession>A0A6A7BP70</accession>
<dbReference type="Proteomes" id="UP000799423">
    <property type="component" value="Unassembled WGS sequence"/>
</dbReference>
<protein>
    <recommendedName>
        <fullName evidence="4">FAM192A/Fyv6 N-terminal domain-containing protein</fullName>
    </recommendedName>
</protein>
<organism evidence="5 6">
    <name type="scientific">Plenodomus tracheiphilus IPT5</name>
    <dbReference type="NCBI Taxonomy" id="1408161"/>
    <lineage>
        <taxon>Eukaryota</taxon>
        <taxon>Fungi</taxon>
        <taxon>Dikarya</taxon>
        <taxon>Ascomycota</taxon>
        <taxon>Pezizomycotina</taxon>
        <taxon>Dothideomycetes</taxon>
        <taxon>Pleosporomycetidae</taxon>
        <taxon>Pleosporales</taxon>
        <taxon>Pleosporineae</taxon>
        <taxon>Leptosphaeriaceae</taxon>
        <taxon>Plenodomus</taxon>
    </lineage>
</organism>
<dbReference type="Pfam" id="PF10187">
    <property type="entry name" value="FAM192A_Fyv6_N"/>
    <property type="match status" value="1"/>
</dbReference>
<evidence type="ECO:0000256" key="1">
    <source>
        <dbReference type="ARBA" id="ARBA00004123"/>
    </source>
</evidence>
<dbReference type="GO" id="GO:0005634">
    <property type="term" value="C:nucleus"/>
    <property type="evidence" value="ECO:0007669"/>
    <property type="project" value="UniProtKB-SubCell"/>
</dbReference>
<gene>
    <name evidence="5" type="ORF">T440DRAFT_463312</name>
</gene>
<sequence>MSSGFVSGGTAGEEVERDDEWKHAQLEIEAARKAKADLAKQQDGKSLFEILQANKDKKQAEFEEKARFKLHNALDDDEADYLDSVLQKKRQEEIRIKKETLEQLELFRSQQEEAERRVLETETEEPLKEHEELWATKGRKRKKSSEGGLLKSVKSRRATSPADEREISGTAKTVPHATKQVNPQTVSSDQMSTTKLGSTLSLGLGYASSDDED</sequence>
<feature type="region of interest" description="Disordered" evidence="3">
    <location>
        <begin position="110"/>
        <end position="213"/>
    </location>
</feature>
<feature type="compositionally biased region" description="Gly residues" evidence="3">
    <location>
        <begin position="1"/>
        <end position="11"/>
    </location>
</feature>
<feature type="compositionally biased region" description="Basic and acidic residues" evidence="3">
    <location>
        <begin position="110"/>
        <end position="134"/>
    </location>
</feature>
<comment type="subcellular location">
    <subcellularLocation>
        <location evidence="1">Nucleus</location>
    </subcellularLocation>
</comment>
<dbReference type="OrthoDB" id="75807at2759"/>
<evidence type="ECO:0000256" key="2">
    <source>
        <dbReference type="ARBA" id="ARBA00023242"/>
    </source>
</evidence>
<dbReference type="PANTHER" id="PTHR13495">
    <property type="entry name" value="NEFA-INTERACTING NUCLEAR PROTEIN NIP30"/>
    <property type="match status" value="1"/>
</dbReference>
<evidence type="ECO:0000313" key="6">
    <source>
        <dbReference type="Proteomes" id="UP000799423"/>
    </source>
</evidence>
<feature type="compositionally biased region" description="Low complexity" evidence="3">
    <location>
        <begin position="192"/>
        <end position="205"/>
    </location>
</feature>
<evidence type="ECO:0000256" key="3">
    <source>
        <dbReference type="SAM" id="MobiDB-lite"/>
    </source>
</evidence>
<reference evidence="5" key="1">
    <citation type="submission" date="2020-01" db="EMBL/GenBank/DDBJ databases">
        <authorList>
            <consortium name="DOE Joint Genome Institute"/>
            <person name="Haridas S."/>
            <person name="Albert R."/>
            <person name="Binder M."/>
            <person name="Bloem J."/>
            <person name="Labutti K."/>
            <person name="Salamov A."/>
            <person name="Andreopoulos B."/>
            <person name="Baker S.E."/>
            <person name="Barry K."/>
            <person name="Bills G."/>
            <person name="Bluhm B.H."/>
            <person name="Cannon C."/>
            <person name="Castanera R."/>
            <person name="Culley D.E."/>
            <person name="Daum C."/>
            <person name="Ezra D."/>
            <person name="Gonzalez J.B."/>
            <person name="Henrissat B."/>
            <person name="Kuo A."/>
            <person name="Liang C."/>
            <person name="Lipzen A."/>
            <person name="Lutzoni F."/>
            <person name="Magnuson J."/>
            <person name="Mondo S."/>
            <person name="Nolan M."/>
            <person name="Ohm R."/>
            <person name="Pangilinan J."/>
            <person name="Park H.-J."/>
            <person name="Ramirez L."/>
            <person name="Alfaro M."/>
            <person name="Sun H."/>
            <person name="Tritt A."/>
            <person name="Yoshinaga Y."/>
            <person name="Zwiers L.-H."/>
            <person name="Turgeon B.G."/>
            <person name="Goodwin S.B."/>
            <person name="Spatafora J.W."/>
            <person name="Crous P.W."/>
            <person name="Grigoriev I.V."/>
        </authorList>
    </citation>
    <scope>NUCLEOTIDE SEQUENCE</scope>
    <source>
        <strain evidence="5">IPT5</strain>
    </source>
</reference>
<dbReference type="AlphaFoldDB" id="A0A6A7BP70"/>
<dbReference type="PANTHER" id="PTHR13495:SF0">
    <property type="entry name" value="PSME3-INTERACTING PROTEIN"/>
    <property type="match status" value="1"/>
</dbReference>
<proteinExistence type="predicted"/>
<dbReference type="EMBL" id="MU006289">
    <property type="protein sequence ID" value="KAF2855968.1"/>
    <property type="molecule type" value="Genomic_DNA"/>
</dbReference>
<keyword evidence="6" id="KW-1185">Reference proteome</keyword>
<keyword evidence="2" id="KW-0539">Nucleus</keyword>